<dbReference type="InterPro" id="IPR043452">
    <property type="entry name" value="BZIP46-like"/>
</dbReference>
<dbReference type="InterPro" id="IPR004827">
    <property type="entry name" value="bZIP"/>
</dbReference>
<keyword evidence="6" id="KW-0175">Coiled coil</keyword>
<dbReference type="InterPro" id="IPR011333">
    <property type="entry name" value="SKP1/BTB/POZ_sf"/>
</dbReference>
<dbReference type="InterPro" id="IPR001232">
    <property type="entry name" value="SKP1-like"/>
</dbReference>
<keyword evidence="10" id="KW-1185">Reference proteome</keyword>
<dbReference type="GO" id="GO:0009867">
    <property type="term" value="P:jasmonic acid mediated signaling pathway"/>
    <property type="evidence" value="ECO:0007669"/>
    <property type="project" value="UniProtKB-ARBA"/>
</dbReference>
<comment type="caution">
    <text evidence="9">The sequence shown here is derived from an EMBL/GenBank/DDBJ whole genome shotgun (WGS) entry which is preliminary data.</text>
</comment>
<dbReference type="InParanoid" id="A0A7J7CVS3"/>
<evidence type="ECO:0000256" key="6">
    <source>
        <dbReference type="SAM" id="Coils"/>
    </source>
</evidence>
<feature type="domain" description="BZIP" evidence="8">
    <location>
        <begin position="270"/>
        <end position="285"/>
    </location>
</feature>
<reference evidence="9 10" key="1">
    <citation type="journal article" date="2020" name="Nat. Commun.">
        <title>Genome of Tripterygium wilfordii and identification of cytochrome P450 involved in triptolide biosynthesis.</title>
        <authorList>
            <person name="Tu L."/>
            <person name="Su P."/>
            <person name="Zhang Z."/>
            <person name="Gao L."/>
            <person name="Wang J."/>
            <person name="Hu T."/>
            <person name="Zhou J."/>
            <person name="Zhang Y."/>
            <person name="Zhao Y."/>
            <person name="Liu Y."/>
            <person name="Song Y."/>
            <person name="Tong Y."/>
            <person name="Lu Y."/>
            <person name="Yang J."/>
            <person name="Xu C."/>
            <person name="Jia M."/>
            <person name="Peters R.J."/>
            <person name="Huang L."/>
            <person name="Gao W."/>
        </authorList>
    </citation>
    <scope>NUCLEOTIDE SEQUENCE [LARGE SCALE GENOMIC DNA]</scope>
    <source>
        <strain evidence="10">cv. XIE 37</strain>
        <tissue evidence="9">Leaf</tissue>
    </source>
</reference>
<dbReference type="EMBL" id="JAAARO010000013">
    <property type="protein sequence ID" value="KAF5738108.1"/>
    <property type="molecule type" value="Genomic_DNA"/>
</dbReference>
<evidence type="ECO:0000256" key="3">
    <source>
        <dbReference type="ARBA" id="ARBA00009993"/>
    </source>
</evidence>
<dbReference type="InterPro" id="IPR046347">
    <property type="entry name" value="bZIP_sf"/>
</dbReference>
<dbReference type="Proteomes" id="UP000593562">
    <property type="component" value="Unassembled WGS sequence"/>
</dbReference>
<accession>A0A7J7CVS3</accession>
<dbReference type="PANTHER" id="PTHR22952">
    <property type="entry name" value="CAMP-RESPONSE ELEMENT BINDING PROTEIN-RELATED"/>
    <property type="match status" value="1"/>
</dbReference>
<keyword evidence="5" id="KW-0539">Nucleus</keyword>
<dbReference type="Gene3D" id="1.20.5.170">
    <property type="match status" value="1"/>
</dbReference>
<dbReference type="Pfam" id="PF03931">
    <property type="entry name" value="Skp1_POZ"/>
    <property type="match status" value="1"/>
</dbReference>
<comment type="pathway">
    <text evidence="2">Protein modification; protein ubiquitination.</text>
</comment>
<dbReference type="AlphaFoldDB" id="A0A7J7CVS3"/>
<evidence type="ECO:0000256" key="1">
    <source>
        <dbReference type="ARBA" id="ARBA00004123"/>
    </source>
</evidence>
<dbReference type="GO" id="GO:0005634">
    <property type="term" value="C:nucleus"/>
    <property type="evidence" value="ECO:0007669"/>
    <property type="project" value="UniProtKB-SubCell"/>
</dbReference>
<evidence type="ECO:0000313" key="9">
    <source>
        <dbReference type="EMBL" id="KAF5738108.1"/>
    </source>
</evidence>
<sequence>MDSSKKIKLISSDGELFEVDETVAMEARTIKHMIEDGVSEGGIPIPNVTSNVLAKVIEYCKTHVESKSADGPGSLSDGELKAWDKEFMKVDHCTIFHLILSSMLSGGCGDIKYSRGSSSTTSSSITSSSPSISVSLGAKTMEEVWKDITLLQDQSVMTPRPATTHNHHHHHQHLHNNPNYTLQDFLARPFNKDPASTVVHGASHPASHVLSLNSGTGFDFLEPSYEHLRVSNGSALNNPFEDLGSSNGLPRFGKKRVQEPDNGSSDRRHKRMIKNRESAVRSRARKQECECPFYSQRAYTNELELEVAQLMEENARLKSQQEQLRLAAAAAAQIPKTHTLHRTSTAPF</sequence>
<dbReference type="PROSITE" id="PS00036">
    <property type="entry name" value="BZIP_BASIC"/>
    <property type="match status" value="1"/>
</dbReference>
<protein>
    <submittedName>
        <fullName evidence="9">Protein FD</fullName>
    </submittedName>
</protein>
<dbReference type="SMART" id="SM00338">
    <property type="entry name" value="BRLZ"/>
    <property type="match status" value="1"/>
</dbReference>
<dbReference type="SUPFAM" id="SSF57959">
    <property type="entry name" value="Leucine zipper domain"/>
    <property type="match status" value="1"/>
</dbReference>
<gene>
    <name evidence="9" type="ORF">HS088_TW13G01003</name>
</gene>
<feature type="region of interest" description="Disordered" evidence="7">
    <location>
        <begin position="239"/>
        <end position="281"/>
    </location>
</feature>
<dbReference type="FunCoup" id="A0A7J7CVS3">
    <property type="interactions" value="334"/>
</dbReference>
<dbReference type="GO" id="GO:0006511">
    <property type="term" value="P:ubiquitin-dependent protein catabolic process"/>
    <property type="evidence" value="ECO:0007669"/>
    <property type="project" value="InterPro"/>
</dbReference>
<dbReference type="CDD" id="cd18322">
    <property type="entry name" value="BTB_POZ_SKP1"/>
    <property type="match status" value="1"/>
</dbReference>
<dbReference type="SMART" id="SM00512">
    <property type="entry name" value="Skp1"/>
    <property type="match status" value="1"/>
</dbReference>
<evidence type="ECO:0000256" key="4">
    <source>
        <dbReference type="ARBA" id="ARBA00023125"/>
    </source>
</evidence>
<evidence type="ECO:0000313" key="10">
    <source>
        <dbReference type="Proteomes" id="UP000593562"/>
    </source>
</evidence>
<feature type="coiled-coil region" evidence="6">
    <location>
        <begin position="300"/>
        <end position="330"/>
    </location>
</feature>
<comment type="similarity">
    <text evidence="3">Belongs to the SKP1 family.</text>
</comment>
<organism evidence="9 10">
    <name type="scientific">Tripterygium wilfordii</name>
    <name type="common">Thunder God vine</name>
    <dbReference type="NCBI Taxonomy" id="458696"/>
    <lineage>
        <taxon>Eukaryota</taxon>
        <taxon>Viridiplantae</taxon>
        <taxon>Streptophyta</taxon>
        <taxon>Embryophyta</taxon>
        <taxon>Tracheophyta</taxon>
        <taxon>Spermatophyta</taxon>
        <taxon>Magnoliopsida</taxon>
        <taxon>eudicotyledons</taxon>
        <taxon>Gunneridae</taxon>
        <taxon>Pentapetalae</taxon>
        <taxon>rosids</taxon>
        <taxon>fabids</taxon>
        <taxon>Celastrales</taxon>
        <taxon>Celastraceae</taxon>
        <taxon>Tripterygium</taxon>
    </lineage>
</organism>
<evidence type="ECO:0000259" key="8">
    <source>
        <dbReference type="PROSITE" id="PS00036"/>
    </source>
</evidence>
<keyword evidence="4" id="KW-0238">DNA-binding</keyword>
<dbReference type="SUPFAM" id="SSF54695">
    <property type="entry name" value="POZ domain"/>
    <property type="match status" value="1"/>
</dbReference>
<evidence type="ECO:0000256" key="7">
    <source>
        <dbReference type="SAM" id="MobiDB-lite"/>
    </source>
</evidence>
<dbReference type="InterPro" id="IPR016073">
    <property type="entry name" value="Skp1_comp_POZ"/>
</dbReference>
<comment type="subcellular location">
    <subcellularLocation>
        <location evidence="1">Nucleus</location>
    </subcellularLocation>
</comment>
<dbReference type="GO" id="GO:0003677">
    <property type="term" value="F:DNA binding"/>
    <property type="evidence" value="ECO:0007669"/>
    <property type="project" value="UniProtKB-KW"/>
</dbReference>
<evidence type="ECO:0000256" key="2">
    <source>
        <dbReference type="ARBA" id="ARBA00004906"/>
    </source>
</evidence>
<dbReference type="PANTHER" id="PTHR22952:SF433">
    <property type="entry name" value="PROTEIN FD"/>
    <property type="match status" value="1"/>
</dbReference>
<dbReference type="CDD" id="cd14707">
    <property type="entry name" value="bZIP_plant_BZIP46"/>
    <property type="match status" value="1"/>
</dbReference>
<dbReference type="GO" id="GO:0003700">
    <property type="term" value="F:DNA-binding transcription factor activity"/>
    <property type="evidence" value="ECO:0007669"/>
    <property type="project" value="InterPro"/>
</dbReference>
<evidence type="ECO:0000256" key="5">
    <source>
        <dbReference type="ARBA" id="ARBA00023242"/>
    </source>
</evidence>
<proteinExistence type="inferred from homology"/>
<dbReference type="GO" id="GO:0045893">
    <property type="term" value="P:positive regulation of DNA-templated transcription"/>
    <property type="evidence" value="ECO:0007669"/>
    <property type="project" value="InterPro"/>
</dbReference>
<dbReference type="Gene3D" id="3.30.710.10">
    <property type="entry name" value="Potassium Channel Kv1.1, Chain A"/>
    <property type="match status" value="1"/>
</dbReference>
<name>A0A7J7CVS3_TRIWF</name>